<dbReference type="GO" id="GO:0046210">
    <property type="term" value="P:nitric oxide catabolic process"/>
    <property type="evidence" value="ECO:0007669"/>
    <property type="project" value="TreeGrafter"/>
</dbReference>
<dbReference type="VEuPathDB" id="FungiDB:LCOR_00517.1"/>
<feature type="domain" description="Globin" evidence="1">
    <location>
        <begin position="23"/>
        <end position="169"/>
    </location>
</feature>
<proteinExistence type="predicted"/>
<dbReference type="Proteomes" id="UP000027586">
    <property type="component" value="Unassembled WGS sequence"/>
</dbReference>
<dbReference type="Gene3D" id="1.10.490.10">
    <property type="entry name" value="Globins"/>
    <property type="match status" value="1"/>
</dbReference>
<dbReference type="GO" id="GO:0008941">
    <property type="term" value="F:nitric oxide dioxygenase NAD(P)H activity"/>
    <property type="evidence" value="ECO:0007669"/>
    <property type="project" value="TreeGrafter"/>
</dbReference>
<dbReference type="GO" id="GO:0071500">
    <property type="term" value="P:cellular response to nitrosative stress"/>
    <property type="evidence" value="ECO:0007669"/>
    <property type="project" value="TreeGrafter"/>
</dbReference>
<keyword evidence="3" id="KW-1185">Reference proteome</keyword>
<accession>A0A068RIF2</accession>
<dbReference type="SUPFAM" id="SSF46458">
    <property type="entry name" value="Globin-like"/>
    <property type="match status" value="1"/>
</dbReference>
<dbReference type="InterPro" id="IPR000971">
    <property type="entry name" value="Globin"/>
</dbReference>
<dbReference type="OrthoDB" id="436496at2759"/>
<organism evidence="2 3">
    <name type="scientific">Lichtheimia corymbifera JMRC:FSU:9682</name>
    <dbReference type="NCBI Taxonomy" id="1263082"/>
    <lineage>
        <taxon>Eukaryota</taxon>
        <taxon>Fungi</taxon>
        <taxon>Fungi incertae sedis</taxon>
        <taxon>Mucoromycota</taxon>
        <taxon>Mucoromycotina</taxon>
        <taxon>Mucoromycetes</taxon>
        <taxon>Mucorales</taxon>
        <taxon>Lichtheimiaceae</taxon>
        <taxon>Lichtheimia</taxon>
    </lineage>
</organism>
<reference evidence="2" key="1">
    <citation type="submission" date="2013-08" db="EMBL/GenBank/DDBJ databases">
        <title>Gene expansion shapes genome architecture in the human pathogen Lichtheimia corymbifera: an evolutionary genomics analysis in the ancient terrestrial Mucorales (Mucoromycotina).</title>
        <authorList>
            <person name="Schwartze V.U."/>
            <person name="Winter S."/>
            <person name="Shelest E."/>
            <person name="Marcet-Houben M."/>
            <person name="Horn F."/>
            <person name="Wehner S."/>
            <person name="Hoffmann K."/>
            <person name="Riege K."/>
            <person name="Sammeth M."/>
            <person name="Nowrousian M."/>
            <person name="Valiante V."/>
            <person name="Linde J."/>
            <person name="Jacobsen I.D."/>
            <person name="Marz M."/>
            <person name="Brakhage A.A."/>
            <person name="Gabaldon T."/>
            <person name="Bocker S."/>
            <person name="Voigt K."/>
        </authorList>
    </citation>
    <scope>NUCLEOTIDE SEQUENCE [LARGE SCALE GENOMIC DNA]</scope>
    <source>
        <strain evidence="2">FSU 9682</strain>
    </source>
</reference>
<comment type="caution">
    <text evidence="2">The sequence shown here is derived from an EMBL/GenBank/DDBJ whole genome shotgun (WGS) entry which is preliminary data.</text>
</comment>
<dbReference type="STRING" id="1263082.A0A068RIF2"/>
<evidence type="ECO:0000313" key="2">
    <source>
        <dbReference type="EMBL" id="CDH48746.1"/>
    </source>
</evidence>
<dbReference type="PROSITE" id="PS01033">
    <property type="entry name" value="GLOBIN"/>
    <property type="match status" value="1"/>
</dbReference>
<dbReference type="GO" id="GO:0019825">
    <property type="term" value="F:oxygen binding"/>
    <property type="evidence" value="ECO:0007669"/>
    <property type="project" value="InterPro"/>
</dbReference>
<dbReference type="GO" id="GO:0071949">
    <property type="term" value="F:FAD binding"/>
    <property type="evidence" value="ECO:0007669"/>
    <property type="project" value="TreeGrafter"/>
</dbReference>
<name>A0A068RIF2_9FUNG</name>
<dbReference type="InterPro" id="IPR009050">
    <property type="entry name" value="Globin-like_sf"/>
</dbReference>
<protein>
    <recommendedName>
        <fullName evidence="1">Globin domain-containing protein</fullName>
    </recommendedName>
</protein>
<dbReference type="EMBL" id="CBTN010000002">
    <property type="protein sequence ID" value="CDH48746.1"/>
    <property type="molecule type" value="Genomic_DNA"/>
</dbReference>
<gene>
    <name evidence="2" type="ORF">LCOR_00517.1</name>
</gene>
<sequence length="189" mass="20779">MSTTSVDLLRRKKFTRTTSSPKQPTDEQIELVRSSWERVSELRQESDSAAISPAHAFGLAFYDALFALEPETRLLFNNIFPQARALTGMISCLTRAPAAVTAATTVQQLQQLGSRHAQYNVHPDHLALVGPAFVSALKQRLGTEYTPDIGDAWLSAHAFAAHHMRIGLVTQLAWDGRGHHSTSATCTIQ</sequence>
<dbReference type="GO" id="GO:0020037">
    <property type="term" value="F:heme binding"/>
    <property type="evidence" value="ECO:0007669"/>
    <property type="project" value="InterPro"/>
</dbReference>
<dbReference type="InterPro" id="IPR012292">
    <property type="entry name" value="Globin/Proto"/>
</dbReference>
<dbReference type="PANTHER" id="PTHR43396:SF6">
    <property type="entry name" value="ABL201WP"/>
    <property type="match status" value="1"/>
</dbReference>
<dbReference type="PANTHER" id="PTHR43396">
    <property type="entry name" value="FLAVOHEMOPROTEIN"/>
    <property type="match status" value="1"/>
</dbReference>
<dbReference type="AlphaFoldDB" id="A0A068RIF2"/>
<evidence type="ECO:0000259" key="1">
    <source>
        <dbReference type="PROSITE" id="PS01033"/>
    </source>
</evidence>
<dbReference type="Pfam" id="PF00042">
    <property type="entry name" value="Globin"/>
    <property type="match status" value="1"/>
</dbReference>
<evidence type="ECO:0000313" key="3">
    <source>
        <dbReference type="Proteomes" id="UP000027586"/>
    </source>
</evidence>